<proteinExistence type="predicted"/>
<dbReference type="Pfam" id="PF06568">
    <property type="entry name" value="YjiS-like"/>
    <property type="match status" value="1"/>
</dbReference>
<dbReference type="InterPro" id="IPR009506">
    <property type="entry name" value="YjiS-like"/>
</dbReference>
<feature type="domain" description="YjiS-like" evidence="1">
    <location>
        <begin position="24"/>
        <end position="59"/>
    </location>
</feature>
<keyword evidence="3" id="KW-1185">Reference proteome</keyword>
<protein>
    <submittedName>
        <fullName evidence="2">DUF1127 domain-containing protein</fullName>
    </submittedName>
</protein>
<sequence length="74" mass="8440">MTMSNVSSNTACTYTAAPKRRSVLATIAHWFRVYQTRQTLKALDLHSLEDIGISPAEARKEAQRPLWDAPRHWS</sequence>
<comment type="caution">
    <text evidence="2">The sequence shown here is derived from an EMBL/GenBank/DDBJ whole genome shotgun (WGS) entry which is preliminary data.</text>
</comment>
<evidence type="ECO:0000313" key="3">
    <source>
        <dbReference type="Proteomes" id="UP001315686"/>
    </source>
</evidence>
<evidence type="ECO:0000313" key="2">
    <source>
        <dbReference type="EMBL" id="MBT0956178.1"/>
    </source>
</evidence>
<evidence type="ECO:0000259" key="1">
    <source>
        <dbReference type="Pfam" id="PF06568"/>
    </source>
</evidence>
<dbReference type="AlphaFoldDB" id="A0AAP2CR49"/>
<name>A0AAP2CR49_9RHOB</name>
<organism evidence="2 3">
    <name type="scientific">Harenicola maris</name>
    <dbReference type="NCBI Taxonomy" id="2841044"/>
    <lineage>
        <taxon>Bacteria</taxon>
        <taxon>Pseudomonadati</taxon>
        <taxon>Pseudomonadota</taxon>
        <taxon>Alphaproteobacteria</taxon>
        <taxon>Rhodobacterales</taxon>
        <taxon>Paracoccaceae</taxon>
        <taxon>Harenicola</taxon>
    </lineage>
</organism>
<dbReference type="EMBL" id="JADQAZ010000001">
    <property type="protein sequence ID" value="MBT0956178.1"/>
    <property type="molecule type" value="Genomic_DNA"/>
</dbReference>
<gene>
    <name evidence="2" type="ORF">IV417_02165</name>
</gene>
<dbReference type="Proteomes" id="UP001315686">
    <property type="component" value="Unassembled WGS sequence"/>
</dbReference>
<accession>A0AAP2CR49</accession>
<reference evidence="2 3" key="1">
    <citation type="journal article" date="2021" name="Arch. Microbiol.">
        <title>Harenicola maris gen. nov., sp. nov. isolated from the Sea of Japan shallow sediments.</title>
        <authorList>
            <person name="Romanenko L.A."/>
            <person name="Kurilenko V.V."/>
            <person name="Chernysheva N.Y."/>
            <person name="Tekutyeva L.A."/>
            <person name="Velansky P.V."/>
            <person name="Svetashev V.I."/>
            <person name="Isaeva M.P."/>
        </authorList>
    </citation>
    <scope>NUCLEOTIDE SEQUENCE [LARGE SCALE GENOMIC DNA]</scope>
    <source>
        <strain evidence="2 3">KMM 3653</strain>
    </source>
</reference>